<gene>
    <name evidence="1" type="ORF">CAUS1442_LOCUS7949</name>
</gene>
<accession>A0A7R9ZNJ7</accession>
<reference evidence="1" key="1">
    <citation type="submission" date="2021-01" db="EMBL/GenBank/DDBJ databases">
        <authorList>
            <person name="Corre E."/>
            <person name="Pelletier E."/>
            <person name="Niang G."/>
            <person name="Scheremetjew M."/>
            <person name="Finn R."/>
            <person name="Kale V."/>
            <person name="Holt S."/>
            <person name="Cochrane G."/>
            <person name="Meng A."/>
            <person name="Brown T."/>
            <person name="Cohen L."/>
        </authorList>
    </citation>
    <scope>NUCLEOTIDE SEQUENCE</scope>
    <source>
        <strain evidence="1">CCMP3328</strain>
    </source>
</reference>
<dbReference type="AlphaFoldDB" id="A0A7R9ZNJ7"/>
<proteinExistence type="predicted"/>
<dbReference type="EMBL" id="HBEF01012638">
    <property type="protein sequence ID" value="CAD8335821.1"/>
    <property type="molecule type" value="Transcribed_RNA"/>
</dbReference>
<protein>
    <submittedName>
        <fullName evidence="1">Uncharacterized protein</fullName>
    </submittedName>
</protein>
<sequence>MAERRRCGKAGGSSTDGLLLVTRMDALVHLRPIECLVAVDAWLSAMLLLIDAPKKARSIGGRMGGKGKRTQKRQQERLSLARSLSLSLSILHKDHVELCGSVVAASSEVVRL</sequence>
<name>A0A7R9ZNJ7_9STRA</name>
<organism evidence="1">
    <name type="scientific">Craspedostauros australis</name>
    <dbReference type="NCBI Taxonomy" id="1486917"/>
    <lineage>
        <taxon>Eukaryota</taxon>
        <taxon>Sar</taxon>
        <taxon>Stramenopiles</taxon>
        <taxon>Ochrophyta</taxon>
        <taxon>Bacillariophyta</taxon>
        <taxon>Bacillariophyceae</taxon>
        <taxon>Bacillariophycidae</taxon>
        <taxon>Naviculales</taxon>
        <taxon>Naviculaceae</taxon>
        <taxon>Craspedostauros</taxon>
    </lineage>
</organism>
<evidence type="ECO:0000313" key="1">
    <source>
        <dbReference type="EMBL" id="CAD8335821.1"/>
    </source>
</evidence>